<comment type="caution">
    <text evidence="2">The sequence shown here is derived from an EMBL/GenBank/DDBJ whole genome shotgun (WGS) entry which is preliminary data.</text>
</comment>
<evidence type="ECO:0000259" key="1">
    <source>
        <dbReference type="Pfam" id="PF00717"/>
    </source>
</evidence>
<accession>A0ABS5TAI8</accession>
<dbReference type="SUPFAM" id="SSF51306">
    <property type="entry name" value="LexA/Signal peptidase"/>
    <property type="match status" value="1"/>
</dbReference>
<reference evidence="2 3" key="1">
    <citation type="submission" date="2021-05" db="EMBL/GenBank/DDBJ databases">
        <title>Kineosporia and Streptomyces sp. nov. two new marine actinobacteria isolated from Coral.</title>
        <authorList>
            <person name="Buangrab K."/>
            <person name="Sutthacheep M."/>
            <person name="Yeemin T."/>
            <person name="Harunari E."/>
            <person name="Igarashi Y."/>
            <person name="Kanchanasin P."/>
            <person name="Tanasupawat S."/>
            <person name="Phongsopitanun W."/>
        </authorList>
    </citation>
    <scope>NUCLEOTIDE SEQUENCE [LARGE SCALE GENOMIC DNA]</scope>
    <source>
        <strain evidence="2 3">J2-2</strain>
    </source>
</reference>
<proteinExistence type="predicted"/>
<evidence type="ECO:0000313" key="2">
    <source>
        <dbReference type="EMBL" id="MBT0768080.1"/>
    </source>
</evidence>
<dbReference type="Proteomes" id="UP001197247">
    <property type="component" value="Unassembled WGS sequence"/>
</dbReference>
<dbReference type="EMBL" id="JAHBAY010000001">
    <property type="protein sequence ID" value="MBT0768080.1"/>
    <property type="molecule type" value="Genomic_DNA"/>
</dbReference>
<dbReference type="Gene3D" id="2.10.109.10">
    <property type="entry name" value="Umud Fragment, subunit A"/>
    <property type="match status" value="1"/>
</dbReference>
<dbReference type="Pfam" id="PF00717">
    <property type="entry name" value="Peptidase_S24"/>
    <property type="match status" value="1"/>
</dbReference>
<protein>
    <recommendedName>
        <fullName evidence="1">Peptidase S24/S26A/S26B/S26C domain-containing protein</fullName>
    </recommendedName>
</protein>
<organism evidence="2 3">
    <name type="scientific">Kineosporia corallincola</name>
    <dbReference type="NCBI Taxonomy" id="2835133"/>
    <lineage>
        <taxon>Bacteria</taxon>
        <taxon>Bacillati</taxon>
        <taxon>Actinomycetota</taxon>
        <taxon>Actinomycetes</taxon>
        <taxon>Kineosporiales</taxon>
        <taxon>Kineosporiaceae</taxon>
        <taxon>Kineosporia</taxon>
    </lineage>
</organism>
<dbReference type="InterPro" id="IPR015927">
    <property type="entry name" value="Peptidase_S24_S26A/B/C"/>
</dbReference>
<keyword evidence="3" id="KW-1185">Reference proteome</keyword>
<sequence>MSSDQVRPLLPIGQVLVGGRSMEPALRDGDRLLVHWGGRPEPGLVAVVRLPGDRPLAVKRLAFREPGGWWVERDNPAEGVDSWQVGAVPDDDVLAVVLFRIWPRPGKITPRIPGPGRASGEGAE</sequence>
<name>A0ABS5TAI8_9ACTN</name>
<dbReference type="RefSeq" id="WP_214154338.1">
    <property type="nucleotide sequence ID" value="NZ_JAHBAY010000001.1"/>
</dbReference>
<dbReference type="InterPro" id="IPR036286">
    <property type="entry name" value="LexA/Signal_pep-like_sf"/>
</dbReference>
<dbReference type="CDD" id="cd06462">
    <property type="entry name" value="Peptidase_S24_S26"/>
    <property type="match status" value="1"/>
</dbReference>
<gene>
    <name evidence="2" type="ORF">KIH74_04050</name>
</gene>
<evidence type="ECO:0000313" key="3">
    <source>
        <dbReference type="Proteomes" id="UP001197247"/>
    </source>
</evidence>
<feature type="domain" description="Peptidase S24/S26A/S26B/S26C" evidence="1">
    <location>
        <begin position="17"/>
        <end position="77"/>
    </location>
</feature>